<organism evidence="2 3">
    <name type="scientific">Thermoanaerobaculum aquaticum</name>
    <dbReference type="NCBI Taxonomy" id="1312852"/>
    <lineage>
        <taxon>Bacteria</taxon>
        <taxon>Pseudomonadati</taxon>
        <taxon>Acidobacteriota</taxon>
        <taxon>Thermoanaerobaculia</taxon>
        <taxon>Thermoanaerobaculales</taxon>
        <taxon>Thermoanaerobaculaceae</taxon>
        <taxon>Thermoanaerobaculum</taxon>
    </lineage>
</organism>
<proteinExistence type="predicted"/>
<accession>A0A062XWL7</accession>
<dbReference type="RefSeq" id="WP_038050527.1">
    <property type="nucleotide sequence ID" value="NZ_JMFG01000040.1"/>
</dbReference>
<reference evidence="2 3" key="1">
    <citation type="submission" date="2014-04" db="EMBL/GenBank/DDBJ databases">
        <title>The Genome Sequence of Thermoanaerobaculum aquaticum MP-01, The First Cultivated Group 23 Acidobacterium.</title>
        <authorList>
            <person name="Stamps B.W."/>
            <person name="Losey N.A."/>
            <person name="Lawson P.A."/>
            <person name="Stevenson B.S."/>
        </authorList>
    </citation>
    <scope>NUCLEOTIDE SEQUENCE [LARGE SCALE GENOMIC DNA]</scope>
    <source>
        <strain evidence="2 3">MP-01</strain>
    </source>
</reference>
<evidence type="ECO:0000313" key="3">
    <source>
        <dbReference type="Proteomes" id="UP000027284"/>
    </source>
</evidence>
<dbReference type="STRING" id="1312852.EG19_09220"/>
<dbReference type="PANTHER" id="PTHR46504:SF2">
    <property type="entry name" value="TRNASE Z TRZ1"/>
    <property type="match status" value="1"/>
</dbReference>
<dbReference type="AlphaFoldDB" id="A0A062XWL7"/>
<dbReference type="EMBL" id="JMFG01000040">
    <property type="protein sequence ID" value="KDA52870.1"/>
    <property type="molecule type" value="Genomic_DNA"/>
</dbReference>
<keyword evidence="3" id="KW-1185">Reference proteome</keyword>
<sequence length="281" mass="31862">MRRLELETSWGKLLLVGGSRAGEGTVLLLPQFRLALDSGFPLRALVPMEHVVVSHGHTDHLAGLLPWAAQRQLQNLGPARVYALDPLASQLRQLLQLGAAMENGNPYPVEVEVVSEGQNVHLRPDCMVRFFLTSHWTPTLGVGLSWTKRQLKREFSGLPPESIRELRQKGVEVSETVETPLLAYLADTGPEVLERQSWLAQVEVLVVECTFLKPTDRQRARRFGHMHLEDLRAWLPFARNRHWVLTHLSRRHRLGPGSKLIRQALVTEQGPRVHLCNVEWP</sequence>
<name>A0A062XWL7_9BACT</name>
<dbReference type="Pfam" id="PF12706">
    <property type="entry name" value="Lactamase_B_2"/>
    <property type="match status" value="1"/>
</dbReference>
<evidence type="ECO:0000313" key="2">
    <source>
        <dbReference type="EMBL" id="KDA52870.1"/>
    </source>
</evidence>
<dbReference type="OrthoDB" id="9800940at2"/>
<comment type="caution">
    <text evidence="2">The sequence shown here is derived from an EMBL/GenBank/DDBJ whole genome shotgun (WGS) entry which is preliminary data.</text>
</comment>
<evidence type="ECO:0000259" key="1">
    <source>
        <dbReference type="Pfam" id="PF12706"/>
    </source>
</evidence>
<dbReference type="InterPro" id="IPR036866">
    <property type="entry name" value="RibonucZ/Hydroxyglut_hydro"/>
</dbReference>
<dbReference type="InterPro" id="IPR001279">
    <property type="entry name" value="Metallo-B-lactamas"/>
</dbReference>
<dbReference type="PANTHER" id="PTHR46504">
    <property type="entry name" value="TRNASE Z TRZ1"/>
    <property type="match status" value="1"/>
</dbReference>
<protein>
    <recommendedName>
        <fullName evidence="1">Metallo-beta-lactamase domain-containing protein</fullName>
    </recommendedName>
</protein>
<dbReference type="Proteomes" id="UP000027284">
    <property type="component" value="Unassembled WGS sequence"/>
</dbReference>
<dbReference type="SUPFAM" id="SSF56281">
    <property type="entry name" value="Metallo-hydrolase/oxidoreductase"/>
    <property type="match status" value="1"/>
</dbReference>
<gene>
    <name evidence="2" type="ORF">EG19_09220</name>
</gene>
<feature type="domain" description="Metallo-beta-lactamase" evidence="1">
    <location>
        <begin position="41"/>
        <end position="247"/>
    </location>
</feature>
<dbReference type="Gene3D" id="3.60.15.10">
    <property type="entry name" value="Ribonuclease Z/Hydroxyacylglutathione hydrolase-like"/>
    <property type="match status" value="1"/>
</dbReference>